<dbReference type="GO" id="GO:0016829">
    <property type="term" value="F:lyase activity"/>
    <property type="evidence" value="ECO:0007669"/>
    <property type="project" value="UniProtKB-KW"/>
</dbReference>
<dbReference type="InterPro" id="IPR037523">
    <property type="entry name" value="VOC_core"/>
</dbReference>
<proteinExistence type="predicted"/>
<dbReference type="InterPro" id="IPR029068">
    <property type="entry name" value="Glyas_Bleomycin-R_OHBP_Dase"/>
</dbReference>
<gene>
    <name evidence="2" type="ORF">CLV37_108220</name>
</gene>
<accession>A0A2T0R1Z4</accession>
<keyword evidence="3" id="KW-1185">Reference proteome</keyword>
<dbReference type="Pfam" id="PF00903">
    <property type="entry name" value="Glyoxalase"/>
    <property type="match status" value="1"/>
</dbReference>
<evidence type="ECO:0000313" key="2">
    <source>
        <dbReference type="EMBL" id="PRY13550.1"/>
    </source>
</evidence>
<evidence type="ECO:0000259" key="1">
    <source>
        <dbReference type="PROSITE" id="PS51819"/>
    </source>
</evidence>
<feature type="domain" description="VOC" evidence="1">
    <location>
        <begin position="4"/>
        <end position="115"/>
    </location>
</feature>
<dbReference type="PANTHER" id="PTHR33993">
    <property type="entry name" value="GLYOXALASE-RELATED"/>
    <property type="match status" value="1"/>
</dbReference>
<dbReference type="EMBL" id="PVZF01000008">
    <property type="protein sequence ID" value="PRY13550.1"/>
    <property type="molecule type" value="Genomic_DNA"/>
</dbReference>
<reference evidence="2 3" key="1">
    <citation type="submission" date="2018-03" db="EMBL/GenBank/DDBJ databases">
        <title>Genomic Encyclopedia of Archaeal and Bacterial Type Strains, Phase II (KMG-II): from individual species to whole genera.</title>
        <authorList>
            <person name="Goeker M."/>
        </authorList>
    </citation>
    <scope>NUCLEOTIDE SEQUENCE [LARGE SCALE GENOMIC DNA]</scope>
    <source>
        <strain evidence="2 3">DSM 19711</strain>
    </source>
</reference>
<sequence length="117" mass="12334">MASGVATVWVPVDDMDRAVAFYGQTLGLDVTSTSPDWSEIDAGGLMIGLNGREETATRSAGGAVISFQPDGGLDDEVARLKDAGVEFTGPISDHEWGRIAPFKDSEGNDLQFYAPPA</sequence>
<dbReference type="OrthoDB" id="485032at2"/>
<keyword evidence="2" id="KW-0456">Lyase</keyword>
<dbReference type="AlphaFoldDB" id="A0A2T0R1Z4"/>
<dbReference type="Gene3D" id="3.10.180.10">
    <property type="entry name" value="2,3-Dihydroxybiphenyl 1,2-Dioxygenase, domain 1"/>
    <property type="match status" value="1"/>
</dbReference>
<dbReference type="InterPro" id="IPR004360">
    <property type="entry name" value="Glyas_Fos-R_dOase_dom"/>
</dbReference>
<dbReference type="PROSITE" id="PS51819">
    <property type="entry name" value="VOC"/>
    <property type="match status" value="1"/>
</dbReference>
<dbReference type="Proteomes" id="UP000238083">
    <property type="component" value="Unassembled WGS sequence"/>
</dbReference>
<dbReference type="RefSeq" id="WP_106212612.1">
    <property type="nucleotide sequence ID" value="NZ_PVZF01000008.1"/>
</dbReference>
<evidence type="ECO:0000313" key="3">
    <source>
        <dbReference type="Proteomes" id="UP000238083"/>
    </source>
</evidence>
<protein>
    <submittedName>
        <fullName evidence="2">Putative enzyme related to lactoylglutathione lyase</fullName>
    </submittedName>
</protein>
<dbReference type="InterPro" id="IPR052164">
    <property type="entry name" value="Anthracycline_SecMetBiosynth"/>
</dbReference>
<comment type="caution">
    <text evidence="2">The sequence shown here is derived from an EMBL/GenBank/DDBJ whole genome shotgun (WGS) entry which is preliminary data.</text>
</comment>
<dbReference type="SUPFAM" id="SSF54593">
    <property type="entry name" value="Glyoxalase/Bleomycin resistance protein/Dihydroxybiphenyl dioxygenase"/>
    <property type="match status" value="1"/>
</dbReference>
<organism evidence="2 3">
    <name type="scientific">Kineococcus rhizosphaerae</name>
    <dbReference type="NCBI Taxonomy" id="559628"/>
    <lineage>
        <taxon>Bacteria</taxon>
        <taxon>Bacillati</taxon>
        <taxon>Actinomycetota</taxon>
        <taxon>Actinomycetes</taxon>
        <taxon>Kineosporiales</taxon>
        <taxon>Kineosporiaceae</taxon>
        <taxon>Kineococcus</taxon>
    </lineage>
</organism>
<name>A0A2T0R1Z4_9ACTN</name>